<reference evidence="1" key="2">
    <citation type="submission" date="2022-06" db="UniProtKB">
        <authorList>
            <consortium name="EnsemblMetazoa"/>
        </authorList>
    </citation>
    <scope>IDENTIFICATION</scope>
    <source>
        <strain evidence="1">PS312</strain>
    </source>
</reference>
<reference evidence="2" key="1">
    <citation type="journal article" date="2008" name="Nat. Genet.">
        <title>The Pristionchus pacificus genome provides a unique perspective on nematode lifestyle and parasitism.</title>
        <authorList>
            <person name="Dieterich C."/>
            <person name="Clifton S.W."/>
            <person name="Schuster L.N."/>
            <person name="Chinwalla A."/>
            <person name="Delehaunty K."/>
            <person name="Dinkelacker I."/>
            <person name="Fulton L."/>
            <person name="Fulton R."/>
            <person name="Godfrey J."/>
            <person name="Minx P."/>
            <person name="Mitreva M."/>
            <person name="Roeseler W."/>
            <person name="Tian H."/>
            <person name="Witte H."/>
            <person name="Yang S.P."/>
            <person name="Wilson R.K."/>
            <person name="Sommer R.J."/>
        </authorList>
    </citation>
    <scope>NUCLEOTIDE SEQUENCE [LARGE SCALE GENOMIC DNA]</scope>
    <source>
        <strain evidence="2">PS312</strain>
    </source>
</reference>
<protein>
    <submittedName>
        <fullName evidence="1">Uncharacterized protein</fullName>
    </submittedName>
</protein>
<dbReference type="InterPro" id="IPR038479">
    <property type="entry name" value="Transthyretin-like_sf"/>
</dbReference>
<accession>A0A454XU99</accession>
<dbReference type="EnsemblMetazoa" id="PPA26438.1">
    <property type="protein sequence ID" value="PPA26438.1"/>
    <property type="gene ID" value="WBGene00115992"/>
</dbReference>
<accession>A0A8R1UFZ0</accession>
<dbReference type="Gene3D" id="2.60.40.3330">
    <property type="match status" value="1"/>
</dbReference>
<evidence type="ECO:0000313" key="2">
    <source>
        <dbReference type="Proteomes" id="UP000005239"/>
    </source>
</evidence>
<proteinExistence type="predicted"/>
<keyword evidence="2" id="KW-1185">Reference proteome</keyword>
<dbReference type="Proteomes" id="UP000005239">
    <property type="component" value="Unassembled WGS sequence"/>
</dbReference>
<dbReference type="AlphaFoldDB" id="A0A454XU99"/>
<evidence type="ECO:0000313" key="1">
    <source>
        <dbReference type="EnsemblMetazoa" id="PPA26438.1"/>
    </source>
</evidence>
<name>A0A454XU99_PRIPA</name>
<gene>
    <name evidence="1" type="primary">WBGene00115992</name>
</gene>
<sequence>MLKPVWIFLCSLSLLSTAREVSISGRVMCDKSSAPSGINVYLLPSETSSNPITTSITSPNGEYNVTGTVDDSVSEFYIQVIIDCSNSEALKRCWSVYPGFGGSCPKVRCFYEIVQRLNMRNLIIGNFILNNENVDVYDKGKERTCQA</sequence>
<organism evidence="1 2">
    <name type="scientific">Pristionchus pacificus</name>
    <name type="common">Parasitic nematode worm</name>
    <dbReference type="NCBI Taxonomy" id="54126"/>
    <lineage>
        <taxon>Eukaryota</taxon>
        <taxon>Metazoa</taxon>
        <taxon>Ecdysozoa</taxon>
        <taxon>Nematoda</taxon>
        <taxon>Chromadorea</taxon>
        <taxon>Rhabditida</taxon>
        <taxon>Rhabditina</taxon>
        <taxon>Diplogasteromorpha</taxon>
        <taxon>Diplogasteroidea</taxon>
        <taxon>Neodiplogasteridae</taxon>
        <taxon>Pristionchus</taxon>
    </lineage>
</organism>